<evidence type="ECO:0000259" key="16">
    <source>
        <dbReference type="Pfam" id="PF00905"/>
    </source>
</evidence>
<dbReference type="GO" id="GO:0030288">
    <property type="term" value="C:outer membrane-bounded periplasmic space"/>
    <property type="evidence" value="ECO:0007669"/>
    <property type="project" value="TreeGrafter"/>
</dbReference>
<proteinExistence type="inferred from homology"/>
<dbReference type="InterPro" id="IPR023346">
    <property type="entry name" value="Lysozyme-like_dom_sf"/>
</dbReference>
<feature type="domain" description="Glycosyl transferase family 51" evidence="17">
    <location>
        <begin position="109"/>
        <end position="286"/>
    </location>
</feature>
<feature type="region of interest" description="Disordered" evidence="14">
    <location>
        <begin position="1"/>
        <end position="50"/>
    </location>
</feature>
<evidence type="ECO:0000256" key="6">
    <source>
        <dbReference type="ARBA" id="ARBA00022679"/>
    </source>
</evidence>
<dbReference type="SUPFAM" id="SSF56601">
    <property type="entry name" value="beta-lactamase/transpeptidase-like"/>
    <property type="match status" value="1"/>
</dbReference>
<evidence type="ECO:0000256" key="10">
    <source>
        <dbReference type="ARBA" id="ARBA00023268"/>
    </source>
</evidence>
<evidence type="ECO:0000256" key="8">
    <source>
        <dbReference type="ARBA" id="ARBA00022960"/>
    </source>
</evidence>
<feature type="region of interest" description="Disordered" evidence="14">
    <location>
        <begin position="693"/>
        <end position="799"/>
    </location>
</feature>
<dbReference type="InterPro" id="IPR012338">
    <property type="entry name" value="Beta-lactam/transpept-like"/>
</dbReference>
<keyword evidence="15" id="KW-1133">Transmembrane helix</keyword>
<protein>
    <submittedName>
        <fullName evidence="18">Penicillin-binding protein</fullName>
    </submittedName>
</protein>
<comment type="similarity">
    <text evidence="1">In the C-terminal section; belongs to the transpeptidase family.</text>
</comment>
<dbReference type="Gene3D" id="1.10.3810.10">
    <property type="entry name" value="Biosynthetic peptidoglycan transglycosylase-like"/>
    <property type="match status" value="1"/>
</dbReference>
<evidence type="ECO:0000256" key="2">
    <source>
        <dbReference type="ARBA" id="ARBA00007739"/>
    </source>
</evidence>
<evidence type="ECO:0000256" key="7">
    <source>
        <dbReference type="ARBA" id="ARBA00022801"/>
    </source>
</evidence>
<dbReference type="GO" id="GO:0008360">
    <property type="term" value="P:regulation of cell shape"/>
    <property type="evidence" value="ECO:0007669"/>
    <property type="project" value="UniProtKB-KW"/>
</dbReference>
<accession>A0A919FQS0</accession>
<keyword evidence="8" id="KW-0133">Cell shape</keyword>
<reference evidence="18" key="1">
    <citation type="journal article" date="2014" name="Int. J. Syst. Evol. Microbiol.">
        <title>Complete genome sequence of Corynebacterium casei LMG S-19264T (=DSM 44701T), isolated from a smear-ripened cheese.</title>
        <authorList>
            <consortium name="US DOE Joint Genome Institute (JGI-PGF)"/>
            <person name="Walter F."/>
            <person name="Albersmeier A."/>
            <person name="Kalinowski J."/>
            <person name="Ruckert C."/>
        </authorList>
    </citation>
    <scope>NUCLEOTIDE SEQUENCE</scope>
    <source>
        <strain evidence="18">JCM 4646</strain>
    </source>
</reference>
<dbReference type="SUPFAM" id="SSF53955">
    <property type="entry name" value="Lysozyme-like"/>
    <property type="match status" value="1"/>
</dbReference>
<dbReference type="GO" id="GO:0071555">
    <property type="term" value="P:cell wall organization"/>
    <property type="evidence" value="ECO:0007669"/>
    <property type="project" value="UniProtKB-KW"/>
</dbReference>
<feature type="domain" description="Penicillin-binding protein transpeptidase" evidence="16">
    <location>
        <begin position="390"/>
        <end position="641"/>
    </location>
</feature>
<comment type="caution">
    <text evidence="18">The sequence shown here is derived from an EMBL/GenBank/DDBJ whole genome shotgun (WGS) entry which is preliminary data.</text>
</comment>
<dbReference type="AlphaFoldDB" id="A0A919FQS0"/>
<dbReference type="PANTHER" id="PTHR32282:SF34">
    <property type="entry name" value="PENICILLIN-BINDING PROTEIN 1A"/>
    <property type="match status" value="1"/>
</dbReference>
<keyword evidence="3" id="KW-0121">Carboxypeptidase</keyword>
<keyword evidence="19" id="KW-1185">Reference proteome</keyword>
<dbReference type="GeneID" id="95353482"/>
<dbReference type="InterPro" id="IPR036950">
    <property type="entry name" value="PBP_transglycosylase"/>
</dbReference>
<gene>
    <name evidence="18" type="ORF">GCM10018781_30400</name>
</gene>
<evidence type="ECO:0000256" key="13">
    <source>
        <dbReference type="ARBA" id="ARBA00049902"/>
    </source>
</evidence>
<feature type="compositionally biased region" description="Basic and acidic residues" evidence="14">
    <location>
        <begin position="1"/>
        <end position="12"/>
    </location>
</feature>
<evidence type="ECO:0000256" key="14">
    <source>
        <dbReference type="SAM" id="MobiDB-lite"/>
    </source>
</evidence>
<comment type="catalytic activity">
    <reaction evidence="12">
        <text>Preferential cleavage: (Ac)2-L-Lys-D-Ala-|-D-Ala. Also transpeptidation of peptidyl-alanyl moieties that are N-acyl substituents of D-alanine.</text>
        <dbReference type="EC" id="3.4.16.4"/>
    </reaction>
</comment>
<dbReference type="Pfam" id="PF00905">
    <property type="entry name" value="Transpeptidase"/>
    <property type="match status" value="1"/>
</dbReference>
<keyword evidence="10" id="KW-0511">Multifunctional enzyme</keyword>
<feature type="region of interest" description="Disordered" evidence="14">
    <location>
        <begin position="454"/>
        <end position="473"/>
    </location>
</feature>
<dbReference type="PRINTS" id="PR01217">
    <property type="entry name" value="PRICHEXTENSN"/>
</dbReference>
<dbReference type="EMBL" id="BNBO01000014">
    <property type="protein sequence ID" value="GHH70508.1"/>
    <property type="molecule type" value="Genomic_DNA"/>
</dbReference>
<feature type="compositionally biased region" description="Pro residues" evidence="14">
    <location>
        <begin position="789"/>
        <end position="799"/>
    </location>
</feature>
<dbReference type="Proteomes" id="UP000617734">
    <property type="component" value="Unassembled WGS sequence"/>
</dbReference>
<feature type="compositionally biased region" description="Low complexity" evidence="14">
    <location>
        <begin position="715"/>
        <end position="730"/>
    </location>
</feature>
<dbReference type="GO" id="GO:0009002">
    <property type="term" value="F:serine-type D-Ala-D-Ala carboxypeptidase activity"/>
    <property type="evidence" value="ECO:0007669"/>
    <property type="project" value="UniProtKB-EC"/>
</dbReference>
<dbReference type="RefSeq" id="WP_190211362.1">
    <property type="nucleotide sequence ID" value="NZ_BNBO01000014.1"/>
</dbReference>
<keyword evidence="15" id="KW-0812">Transmembrane</keyword>
<comment type="catalytic activity">
    <reaction evidence="13">
        <text>[GlcNAc-(1-&gt;4)-Mur2Ac(oyl-L-Ala-gamma-D-Glu-L-Lys-D-Ala-D-Ala)](n)-di-trans,octa-cis-undecaprenyl diphosphate + beta-D-GlcNAc-(1-&gt;4)-Mur2Ac(oyl-L-Ala-gamma-D-Glu-L-Lys-D-Ala-D-Ala)-di-trans,octa-cis-undecaprenyl diphosphate = [GlcNAc-(1-&gt;4)-Mur2Ac(oyl-L-Ala-gamma-D-Glu-L-Lys-D-Ala-D-Ala)](n+1)-di-trans,octa-cis-undecaprenyl diphosphate + di-trans,octa-cis-undecaprenyl diphosphate + H(+)</text>
        <dbReference type="Rhea" id="RHEA:23708"/>
        <dbReference type="Rhea" id="RHEA-COMP:9602"/>
        <dbReference type="Rhea" id="RHEA-COMP:9603"/>
        <dbReference type="ChEBI" id="CHEBI:15378"/>
        <dbReference type="ChEBI" id="CHEBI:58405"/>
        <dbReference type="ChEBI" id="CHEBI:60033"/>
        <dbReference type="ChEBI" id="CHEBI:78435"/>
        <dbReference type="EC" id="2.4.99.28"/>
    </reaction>
</comment>
<organism evidence="18 19">
    <name type="scientific">Kitasatospora indigofera</name>
    <dbReference type="NCBI Taxonomy" id="67307"/>
    <lineage>
        <taxon>Bacteria</taxon>
        <taxon>Bacillati</taxon>
        <taxon>Actinomycetota</taxon>
        <taxon>Actinomycetes</taxon>
        <taxon>Kitasatosporales</taxon>
        <taxon>Streptomycetaceae</taxon>
        <taxon>Kitasatospora</taxon>
    </lineage>
</organism>
<dbReference type="InterPro" id="IPR001460">
    <property type="entry name" value="PCN-bd_Tpept"/>
</dbReference>
<evidence type="ECO:0000259" key="17">
    <source>
        <dbReference type="Pfam" id="PF00912"/>
    </source>
</evidence>
<dbReference type="GO" id="GO:0006508">
    <property type="term" value="P:proteolysis"/>
    <property type="evidence" value="ECO:0007669"/>
    <property type="project" value="UniProtKB-KW"/>
</dbReference>
<feature type="compositionally biased region" description="Basic residues" evidence="14">
    <location>
        <begin position="33"/>
        <end position="50"/>
    </location>
</feature>
<evidence type="ECO:0000256" key="15">
    <source>
        <dbReference type="SAM" id="Phobius"/>
    </source>
</evidence>
<keyword evidence="4" id="KW-0645">Protease</keyword>
<sequence length="799" mass="83580">MSQEPADHRPDPQPDTGTPPALTGPPAGGPAHGTRRDRRRARRTDRRRARRALPGWRRAIPTWRMLLTGLAGLLLLGIAAFVTLYLIVPVPDANAHAVAQNNIYYYADGTELARTGAVNRSDVTLDQIPADTQHAVVSAEDRTFYRNKGVDLKGMVRAGWNTVTGQGTQGGSTITQQYVKNYYLTQDQTLSRKVKELFISLKVDQQQSKDQILAGYLNTSYFGRNAYGIQSAANAYFGTDVSRLTTAQSAYLAALLQAPSAYDVKNATPANRTRAVARWNYVLDGMVSLGFLDPATRAATSFPEPVDPKPAVGLAGQTGYLVDIADTYLAGTGTVDAATLKAGGWRITTSFDKAKQDAFAAAVQQELTDELDPRARPGTDTDVRVAGASVETATGRIVAAYGGPDYARQPFNDALRQDNQIGSTFKPLELAAAIEGEATTQDGRRITTETVYDGTSGRDVVGGPTPYDPPNEDDIDYGPVSLRLAMVKSVNSVYAQEGVDAGLPEVRDTAVRLGIPADVPGMDPANTSMTLGTVTPSAIDLAGVYAALANHGQALSPWSVLKLEHTGYSDIPRLPEHEPTTALDRGTADAVTGVLRDVISGRGTGAAALALGRPAAGKTGTTDANLAAWFAGYTPELATTVSLFRENPKTHAKESLAGTAGLTRINGGTFPTEIWTSYMSDALEGSRVQQFDLHPTQGNTQPSPTATPGTGGTTIPGTRPAGTPTAAASPTPTPAPTGNPAGSPTPPPGPGPTPQPSPVVTPSRSAPGRGTPSPAPTPPGAAGPTPAGALPPSPPPPKP</sequence>
<keyword evidence="11" id="KW-0961">Cell wall biogenesis/degradation</keyword>
<dbReference type="PANTHER" id="PTHR32282">
    <property type="entry name" value="BINDING PROTEIN TRANSPEPTIDASE, PUTATIVE-RELATED"/>
    <property type="match status" value="1"/>
</dbReference>
<evidence type="ECO:0000313" key="19">
    <source>
        <dbReference type="Proteomes" id="UP000617734"/>
    </source>
</evidence>
<dbReference type="Gene3D" id="3.40.710.10">
    <property type="entry name" value="DD-peptidase/beta-lactamase superfamily"/>
    <property type="match status" value="1"/>
</dbReference>
<keyword evidence="6" id="KW-0808">Transferase</keyword>
<dbReference type="Pfam" id="PF00912">
    <property type="entry name" value="Transgly"/>
    <property type="match status" value="1"/>
</dbReference>
<feature type="compositionally biased region" description="Low complexity" evidence="14">
    <location>
        <begin position="16"/>
        <end position="25"/>
    </location>
</feature>
<keyword evidence="9" id="KW-0573">Peptidoglycan synthesis</keyword>
<reference evidence="18" key="2">
    <citation type="submission" date="2020-09" db="EMBL/GenBank/DDBJ databases">
        <authorList>
            <person name="Sun Q."/>
            <person name="Ohkuma M."/>
        </authorList>
    </citation>
    <scope>NUCLEOTIDE SEQUENCE</scope>
    <source>
        <strain evidence="18">JCM 4646</strain>
    </source>
</reference>
<evidence type="ECO:0000256" key="3">
    <source>
        <dbReference type="ARBA" id="ARBA00022645"/>
    </source>
</evidence>
<keyword evidence="7" id="KW-0378">Hydrolase</keyword>
<evidence type="ECO:0000313" key="18">
    <source>
        <dbReference type="EMBL" id="GHH70508.1"/>
    </source>
</evidence>
<dbReference type="GO" id="GO:0008658">
    <property type="term" value="F:penicillin binding"/>
    <property type="evidence" value="ECO:0007669"/>
    <property type="project" value="InterPro"/>
</dbReference>
<evidence type="ECO:0000256" key="4">
    <source>
        <dbReference type="ARBA" id="ARBA00022670"/>
    </source>
</evidence>
<evidence type="ECO:0000256" key="1">
    <source>
        <dbReference type="ARBA" id="ARBA00007090"/>
    </source>
</evidence>
<dbReference type="InterPro" id="IPR050396">
    <property type="entry name" value="Glycosyltr_51/Transpeptidase"/>
</dbReference>
<evidence type="ECO:0000256" key="11">
    <source>
        <dbReference type="ARBA" id="ARBA00023316"/>
    </source>
</evidence>
<evidence type="ECO:0000256" key="5">
    <source>
        <dbReference type="ARBA" id="ARBA00022676"/>
    </source>
</evidence>
<keyword evidence="15" id="KW-0472">Membrane</keyword>
<feature type="compositionally biased region" description="Pro residues" evidence="14">
    <location>
        <begin position="731"/>
        <end position="759"/>
    </location>
</feature>
<comment type="similarity">
    <text evidence="2">In the N-terminal section; belongs to the glycosyltransferase 51 family.</text>
</comment>
<name>A0A919FQS0_9ACTN</name>
<feature type="transmembrane region" description="Helical" evidence="15">
    <location>
        <begin position="66"/>
        <end position="88"/>
    </location>
</feature>
<dbReference type="InterPro" id="IPR001264">
    <property type="entry name" value="Glyco_trans_51"/>
</dbReference>
<evidence type="ECO:0000256" key="12">
    <source>
        <dbReference type="ARBA" id="ARBA00034000"/>
    </source>
</evidence>
<dbReference type="GO" id="GO:0008955">
    <property type="term" value="F:peptidoglycan glycosyltransferase activity"/>
    <property type="evidence" value="ECO:0007669"/>
    <property type="project" value="UniProtKB-EC"/>
</dbReference>
<dbReference type="GO" id="GO:0009252">
    <property type="term" value="P:peptidoglycan biosynthetic process"/>
    <property type="evidence" value="ECO:0007669"/>
    <property type="project" value="UniProtKB-KW"/>
</dbReference>
<evidence type="ECO:0000256" key="9">
    <source>
        <dbReference type="ARBA" id="ARBA00022984"/>
    </source>
</evidence>
<keyword evidence="5" id="KW-0328">Glycosyltransferase</keyword>
<feature type="compositionally biased region" description="Low complexity" evidence="14">
    <location>
        <begin position="760"/>
        <end position="772"/>
    </location>
</feature>
<dbReference type="FunFam" id="1.10.3810.10:FF:000001">
    <property type="entry name" value="Penicillin-binding protein 1A"/>
    <property type="match status" value="1"/>
</dbReference>